<organism evidence="1 2">
    <name type="scientific">Gigaspora margarita</name>
    <dbReference type="NCBI Taxonomy" id="4874"/>
    <lineage>
        <taxon>Eukaryota</taxon>
        <taxon>Fungi</taxon>
        <taxon>Fungi incertae sedis</taxon>
        <taxon>Mucoromycota</taxon>
        <taxon>Glomeromycotina</taxon>
        <taxon>Glomeromycetes</taxon>
        <taxon>Diversisporales</taxon>
        <taxon>Gigasporaceae</taxon>
        <taxon>Gigaspora</taxon>
    </lineage>
</organism>
<reference evidence="1 2" key="1">
    <citation type="submission" date="2021-06" db="EMBL/GenBank/DDBJ databases">
        <authorList>
            <person name="Kallberg Y."/>
            <person name="Tangrot J."/>
            <person name="Rosling A."/>
        </authorList>
    </citation>
    <scope>NUCLEOTIDE SEQUENCE [LARGE SCALE GENOMIC DNA]</scope>
    <source>
        <strain evidence="1 2">120-4 pot B 10/14</strain>
    </source>
</reference>
<accession>A0ABN7WB85</accession>
<evidence type="ECO:0000313" key="2">
    <source>
        <dbReference type="Proteomes" id="UP000789901"/>
    </source>
</evidence>
<sequence length="82" mass="9778">MSFRPANDEEIKKARFFGFRPATKKEMNTGSWDKSLNGIATNKEMKMNDYDTIYYEYLFRSFNTYKTMEDDCNYALKLSNQI</sequence>
<evidence type="ECO:0000313" key="1">
    <source>
        <dbReference type="EMBL" id="CAG8824942.1"/>
    </source>
</evidence>
<keyword evidence="2" id="KW-1185">Reference proteome</keyword>
<dbReference type="EMBL" id="CAJVQB010037184">
    <property type="protein sequence ID" value="CAG8824942.1"/>
    <property type="molecule type" value="Genomic_DNA"/>
</dbReference>
<dbReference type="Proteomes" id="UP000789901">
    <property type="component" value="Unassembled WGS sequence"/>
</dbReference>
<comment type="caution">
    <text evidence="1">The sequence shown here is derived from an EMBL/GenBank/DDBJ whole genome shotgun (WGS) entry which is preliminary data.</text>
</comment>
<name>A0ABN7WB85_GIGMA</name>
<protein>
    <submittedName>
        <fullName evidence="1">9128_t:CDS:1</fullName>
    </submittedName>
</protein>
<gene>
    <name evidence="1" type="ORF">GMARGA_LOCUS28706</name>
</gene>
<proteinExistence type="predicted"/>